<dbReference type="InterPro" id="IPR001647">
    <property type="entry name" value="HTH_TetR"/>
</dbReference>
<dbReference type="RefSeq" id="WP_102755145.1">
    <property type="nucleotide sequence ID" value="NZ_CP025791.1"/>
</dbReference>
<name>A0A2K9PN61_9FLAO</name>
<protein>
    <recommendedName>
        <fullName evidence="5">HTH tetR-type domain-containing protein</fullName>
    </recommendedName>
</protein>
<evidence type="ECO:0000313" key="6">
    <source>
        <dbReference type="EMBL" id="AUP78490.1"/>
    </source>
</evidence>
<reference evidence="6 7" key="1">
    <citation type="submission" date="2018-01" db="EMBL/GenBank/DDBJ databases">
        <title>Complete genome sequence of Flavivirga eckloniae ECD14 isolated from seaweed Ecklonia cava.</title>
        <authorList>
            <person name="Lee J.H."/>
            <person name="Baik K.S."/>
            <person name="Seong C.N."/>
        </authorList>
    </citation>
    <scope>NUCLEOTIDE SEQUENCE [LARGE SCALE GENOMIC DNA]</scope>
    <source>
        <strain evidence="6 7">ECD14</strain>
    </source>
</reference>
<dbReference type="Proteomes" id="UP000235826">
    <property type="component" value="Chromosome"/>
</dbReference>
<dbReference type="Gene3D" id="1.10.357.10">
    <property type="entry name" value="Tetracycline Repressor, domain 2"/>
    <property type="match status" value="1"/>
</dbReference>
<dbReference type="PANTHER" id="PTHR47506:SF3">
    <property type="entry name" value="HTH-TYPE TRANSCRIPTIONAL REGULATOR LMRA"/>
    <property type="match status" value="1"/>
</dbReference>
<evidence type="ECO:0000256" key="4">
    <source>
        <dbReference type="PROSITE-ProRule" id="PRU00335"/>
    </source>
</evidence>
<keyword evidence="3" id="KW-0804">Transcription</keyword>
<dbReference type="PROSITE" id="PS50977">
    <property type="entry name" value="HTH_TETR_2"/>
    <property type="match status" value="1"/>
</dbReference>
<dbReference type="InterPro" id="IPR036271">
    <property type="entry name" value="Tet_transcr_reg_TetR-rel_C_sf"/>
</dbReference>
<sequence>MKKHNKEDVIKVGQNLFKTVGYHNTGTEEILQESNYPRSSFYYNFKSKEQFAEHVLEYYGNNSAKLYSSILEDQNVKSPLKRFELFAIIITDMAEKNNFKSECLIQKFSVECAGNNENLRDASQKQLEKLLLIFKNCLEEGQHKEEIRTDLDTLDMAKFIHAQLYGGFLLSRLQNDISVLKNNMTYVLEYIKA</sequence>
<keyword evidence="7" id="KW-1185">Reference proteome</keyword>
<gene>
    <name evidence="6" type="ORF">C1H87_07110</name>
</gene>
<feature type="domain" description="HTH tetR-type" evidence="5">
    <location>
        <begin position="3"/>
        <end position="63"/>
    </location>
</feature>
<evidence type="ECO:0000256" key="1">
    <source>
        <dbReference type="ARBA" id="ARBA00023015"/>
    </source>
</evidence>
<dbReference type="SUPFAM" id="SSF46689">
    <property type="entry name" value="Homeodomain-like"/>
    <property type="match status" value="1"/>
</dbReference>
<evidence type="ECO:0000256" key="2">
    <source>
        <dbReference type="ARBA" id="ARBA00023125"/>
    </source>
</evidence>
<proteinExistence type="predicted"/>
<keyword evidence="1" id="KW-0805">Transcription regulation</keyword>
<dbReference type="InterPro" id="IPR009057">
    <property type="entry name" value="Homeodomain-like_sf"/>
</dbReference>
<dbReference type="Pfam" id="PF00440">
    <property type="entry name" value="TetR_N"/>
    <property type="match status" value="1"/>
</dbReference>
<evidence type="ECO:0000313" key="7">
    <source>
        <dbReference type="Proteomes" id="UP000235826"/>
    </source>
</evidence>
<evidence type="ECO:0000256" key="3">
    <source>
        <dbReference type="ARBA" id="ARBA00023163"/>
    </source>
</evidence>
<feature type="DNA-binding region" description="H-T-H motif" evidence="4">
    <location>
        <begin position="26"/>
        <end position="45"/>
    </location>
</feature>
<dbReference type="Pfam" id="PF16925">
    <property type="entry name" value="TetR_C_13"/>
    <property type="match status" value="1"/>
</dbReference>
<dbReference type="SUPFAM" id="SSF48498">
    <property type="entry name" value="Tetracyclin repressor-like, C-terminal domain"/>
    <property type="match status" value="1"/>
</dbReference>
<evidence type="ECO:0000259" key="5">
    <source>
        <dbReference type="PROSITE" id="PS50977"/>
    </source>
</evidence>
<dbReference type="KEGG" id="fek:C1H87_07110"/>
<dbReference type="OrthoDB" id="9787680at2"/>
<dbReference type="AlphaFoldDB" id="A0A2K9PN61"/>
<organism evidence="6 7">
    <name type="scientific">Flavivirga eckloniae</name>
    <dbReference type="NCBI Taxonomy" id="1803846"/>
    <lineage>
        <taxon>Bacteria</taxon>
        <taxon>Pseudomonadati</taxon>
        <taxon>Bacteroidota</taxon>
        <taxon>Flavobacteriia</taxon>
        <taxon>Flavobacteriales</taxon>
        <taxon>Flavobacteriaceae</taxon>
        <taxon>Flavivirga</taxon>
    </lineage>
</organism>
<keyword evidence="2 4" id="KW-0238">DNA-binding</keyword>
<dbReference type="PANTHER" id="PTHR47506">
    <property type="entry name" value="TRANSCRIPTIONAL REGULATORY PROTEIN"/>
    <property type="match status" value="1"/>
</dbReference>
<dbReference type="InterPro" id="IPR011075">
    <property type="entry name" value="TetR_C"/>
</dbReference>
<dbReference type="EMBL" id="CP025791">
    <property type="protein sequence ID" value="AUP78490.1"/>
    <property type="molecule type" value="Genomic_DNA"/>
</dbReference>
<accession>A0A2K9PN61</accession>
<dbReference type="GO" id="GO:0003677">
    <property type="term" value="F:DNA binding"/>
    <property type="evidence" value="ECO:0007669"/>
    <property type="project" value="UniProtKB-UniRule"/>
</dbReference>